<reference evidence="3 4" key="1">
    <citation type="submission" date="2018-08" db="EMBL/GenBank/DDBJ databases">
        <title>Neisseria animalis ATCC 49930 complete genome.</title>
        <authorList>
            <person name="Veseli I.A."/>
            <person name="Mascarenhas dos Santos A.C."/>
            <person name="Buttler R."/>
            <person name="Pombert J.-F."/>
        </authorList>
    </citation>
    <scope>NUCLEOTIDE SEQUENCE [LARGE SCALE GENOMIC DNA]</scope>
    <source>
        <strain evidence="3 4">ATCC 49930</strain>
    </source>
</reference>
<gene>
    <name evidence="3" type="ORF">D0T90_02500</name>
</gene>
<name>A0A5P3MPN0_NEIAN</name>
<dbReference type="RefSeq" id="WP_123794684.1">
    <property type="nucleotide sequence ID" value="NZ_CP031699.1"/>
</dbReference>
<evidence type="ECO:0000313" key="3">
    <source>
        <dbReference type="EMBL" id="QEY23507.1"/>
    </source>
</evidence>
<dbReference type="InterPro" id="IPR050834">
    <property type="entry name" value="Glycosyltransf_2"/>
</dbReference>
<dbReference type="InterPro" id="IPR001173">
    <property type="entry name" value="Glyco_trans_2-like"/>
</dbReference>
<dbReference type="GO" id="GO:0016740">
    <property type="term" value="F:transferase activity"/>
    <property type="evidence" value="ECO:0007669"/>
    <property type="project" value="UniProtKB-KW"/>
</dbReference>
<evidence type="ECO:0000256" key="1">
    <source>
        <dbReference type="SAM" id="Coils"/>
    </source>
</evidence>
<dbReference type="CDD" id="cd00761">
    <property type="entry name" value="Glyco_tranf_GTA_type"/>
    <property type="match status" value="1"/>
</dbReference>
<keyword evidence="4" id="KW-1185">Reference proteome</keyword>
<evidence type="ECO:0000259" key="2">
    <source>
        <dbReference type="Pfam" id="PF00535"/>
    </source>
</evidence>
<feature type="domain" description="Glycosyltransferase 2-like" evidence="2">
    <location>
        <begin position="9"/>
        <end position="115"/>
    </location>
</feature>
<dbReference type="Pfam" id="PF00535">
    <property type="entry name" value="Glycos_transf_2"/>
    <property type="match status" value="1"/>
</dbReference>
<evidence type="ECO:0000313" key="4">
    <source>
        <dbReference type="Proteomes" id="UP000325536"/>
    </source>
</evidence>
<keyword evidence="1" id="KW-0175">Coiled coil</keyword>
<dbReference type="InterPro" id="IPR029044">
    <property type="entry name" value="Nucleotide-diphossugar_trans"/>
</dbReference>
<dbReference type="KEGG" id="naq:D0T90_02500"/>
<protein>
    <submittedName>
        <fullName evidence="3">Glycosyltransferase family 2 protein</fullName>
    </submittedName>
</protein>
<organism evidence="3 4">
    <name type="scientific">Neisseria animalis</name>
    <dbReference type="NCBI Taxonomy" id="492"/>
    <lineage>
        <taxon>Bacteria</taxon>
        <taxon>Pseudomonadati</taxon>
        <taxon>Pseudomonadota</taxon>
        <taxon>Betaproteobacteria</taxon>
        <taxon>Neisseriales</taxon>
        <taxon>Neisseriaceae</taxon>
        <taxon>Neisseria</taxon>
    </lineage>
</organism>
<feature type="coiled-coil region" evidence="1">
    <location>
        <begin position="280"/>
        <end position="314"/>
    </location>
</feature>
<dbReference type="PANTHER" id="PTHR43685">
    <property type="entry name" value="GLYCOSYLTRANSFERASE"/>
    <property type="match status" value="1"/>
</dbReference>
<dbReference type="AlphaFoldDB" id="A0A5P3MPN0"/>
<keyword evidence="3" id="KW-0808">Transferase</keyword>
<dbReference type="SUPFAM" id="SSF53448">
    <property type="entry name" value="Nucleotide-diphospho-sugar transferases"/>
    <property type="match status" value="1"/>
</dbReference>
<accession>A0A5P3MPN0</accession>
<proteinExistence type="predicted"/>
<sequence length="411" mass="47939">MNTAPPLVSVMIPYYNCKAYIAETIESVEQQTHSNIEIIIIDDGSTQEHRDYLQNYLAGKPHIRYAFQENQGVSSARNYAARLAGGKYFLFLDADDVILPEYTAKAVAILESNPDCKLVYPQAEFFGVQSGLWEIPPYEDFRSLLMGNKFPSISFHRATDYRVLDGFDESLDTHEDWDYWIRILKNGGTVYQIPEILFKYRRRSSQDSLIDKLSANPELNRLNWQKVCNKHQDLFLQYNLGYVDLVHLICNMKQHDTEQTQKIQTLENEVSDHVELTLFANSMEQKNMEQTKKIQELEDKLGKLKQAYDNARYRESMRALHREQQSDSTPSPAVSINGHAMLRYIYKSPSYQIIRAVKKLNWKIKKRPKKPLFFPTTEIQSYQEAVRILNSTAWSLLSPIHFLYKLIKKEK</sequence>
<dbReference type="OrthoDB" id="8553932at2"/>
<dbReference type="Gene3D" id="3.90.550.10">
    <property type="entry name" value="Spore Coat Polysaccharide Biosynthesis Protein SpsA, Chain A"/>
    <property type="match status" value="1"/>
</dbReference>
<dbReference type="PANTHER" id="PTHR43685:SF2">
    <property type="entry name" value="GLYCOSYLTRANSFERASE 2-LIKE DOMAIN-CONTAINING PROTEIN"/>
    <property type="match status" value="1"/>
</dbReference>
<dbReference type="EMBL" id="CP031699">
    <property type="protein sequence ID" value="QEY23507.1"/>
    <property type="molecule type" value="Genomic_DNA"/>
</dbReference>
<dbReference type="Proteomes" id="UP000325536">
    <property type="component" value="Chromosome"/>
</dbReference>